<evidence type="ECO:0000313" key="5">
    <source>
        <dbReference type="Proteomes" id="UP000027037"/>
    </source>
</evidence>
<dbReference type="SUPFAM" id="SSF48029">
    <property type="entry name" value="FliG"/>
    <property type="match status" value="1"/>
</dbReference>
<evidence type="ECO:0000313" key="4">
    <source>
        <dbReference type="EMBL" id="KCZ55355.1"/>
    </source>
</evidence>
<evidence type="ECO:0000256" key="1">
    <source>
        <dbReference type="ARBA" id="ARBA00025598"/>
    </source>
</evidence>
<evidence type="ECO:0008006" key="6">
    <source>
        <dbReference type="Google" id="ProtNLM"/>
    </source>
</evidence>
<dbReference type="InterPro" id="IPR032779">
    <property type="entry name" value="FliG_M"/>
</dbReference>
<accession>A0A062UGV7</accession>
<dbReference type="GO" id="GO:0003774">
    <property type="term" value="F:cytoskeletal motor activity"/>
    <property type="evidence" value="ECO:0007669"/>
    <property type="project" value="InterPro"/>
</dbReference>
<dbReference type="eggNOG" id="COG1536">
    <property type="taxonomic scope" value="Bacteria"/>
</dbReference>
<dbReference type="AlphaFoldDB" id="A0A062UGV7"/>
<protein>
    <recommendedName>
        <fullName evidence="6">Flagellar motor switch protein FliG</fullName>
    </recommendedName>
</protein>
<feature type="domain" description="Flagellar motor switch protein FliG C-terminal" evidence="2">
    <location>
        <begin position="196"/>
        <end position="300"/>
    </location>
</feature>
<dbReference type="PANTHER" id="PTHR30534">
    <property type="entry name" value="FLAGELLAR MOTOR SWITCH PROTEIN FLIG"/>
    <property type="match status" value="1"/>
</dbReference>
<dbReference type="Gene3D" id="1.10.220.30">
    <property type="match status" value="2"/>
</dbReference>
<organism evidence="4 5">
    <name type="scientific">Hyphomonas beringensis</name>
    <dbReference type="NCBI Taxonomy" id="1280946"/>
    <lineage>
        <taxon>Bacteria</taxon>
        <taxon>Pseudomonadati</taxon>
        <taxon>Pseudomonadota</taxon>
        <taxon>Alphaproteobacteria</taxon>
        <taxon>Hyphomonadales</taxon>
        <taxon>Hyphomonadaceae</taxon>
        <taxon>Hyphomonas</taxon>
    </lineage>
</organism>
<dbReference type="GO" id="GO:0009288">
    <property type="term" value="C:bacterial-type flagellum"/>
    <property type="evidence" value="ECO:0007669"/>
    <property type="project" value="InterPro"/>
</dbReference>
<evidence type="ECO:0000259" key="2">
    <source>
        <dbReference type="Pfam" id="PF01706"/>
    </source>
</evidence>
<comment type="caution">
    <text evidence="4">The sequence shown here is derived from an EMBL/GenBank/DDBJ whole genome shotgun (WGS) entry which is preliminary data.</text>
</comment>
<dbReference type="InterPro" id="IPR023087">
    <property type="entry name" value="Flg_Motor_Flig_C"/>
</dbReference>
<dbReference type="InterPro" id="IPR011002">
    <property type="entry name" value="FliG_a-hlx"/>
</dbReference>
<dbReference type="GO" id="GO:0006935">
    <property type="term" value="P:chemotaxis"/>
    <property type="evidence" value="ECO:0007669"/>
    <property type="project" value="InterPro"/>
</dbReference>
<reference evidence="4 5" key="1">
    <citation type="journal article" date="2014" name="Antonie Van Leeuwenhoek">
        <title>Hyphomonas beringensis sp. nov. and Hyphomonas chukchiensis sp. nov., isolated from surface seawater of the Bering Sea and Chukchi Sea.</title>
        <authorList>
            <person name="Li C."/>
            <person name="Lai Q."/>
            <person name="Li G."/>
            <person name="Dong C."/>
            <person name="Wang J."/>
            <person name="Liao Y."/>
            <person name="Shao Z."/>
        </authorList>
    </citation>
    <scope>NUCLEOTIDE SEQUENCE [LARGE SCALE GENOMIC DNA]</scope>
    <source>
        <strain evidence="4 5">25B14_1</strain>
    </source>
</reference>
<dbReference type="Pfam" id="PF01706">
    <property type="entry name" value="FliG_C"/>
    <property type="match status" value="1"/>
</dbReference>
<dbReference type="GO" id="GO:0071973">
    <property type="term" value="P:bacterial-type flagellum-dependent cell motility"/>
    <property type="evidence" value="ECO:0007669"/>
    <property type="project" value="InterPro"/>
</dbReference>
<dbReference type="PANTHER" id="PTHR30534:SF0">
    <property type="entry name" value="FLAGELLAR MOTOR SWITCH PROTEIN FLIG"/>
    <property type="match status" value="1"/>
</dbReference>
<gene>
    <name evidence="4" type="ORF">HY29_12530</name>
</gene>
<dbReference type="EMBL" id="AWFF01000031">
    <property type="protein sequence ID" value="KCZ55355.1"/>
    <property type="molecule type" value="Genomic_DNA"/>
</dbReference>
<dbReference type="PATRIC" id="fig|1280946.3.peg.1295"/>
<keyword evidence="5" id="KW-1185">Reference proteome</keyword>
<dbReference type="Proteomes" id="UP000027037">
    <property type="component" value="Unassembled WGS sequence"/>
</dbReference>
<dbReference type="STRING" id="1280946.HY29_12530"/>
<dbReference type="OrthoDB" id="9780302at2"/>
<dbReference type="InterPro" id="IPR000090">
    <property type="entry name" value="Flg_Motor_Flig"/>
</dbReference>
<comment type="function">
    <text evidence="1">FliG is one of three proteins (FliG, FliN, FliM) that forms the rotor-mounted switch complex (C ring), located at the base of the basal body. This complex interacts with the CheY and CheZ chemotaxis proteins, in addition to contacting components of the motor that determine the direction of flagellar rotation.</text>
</comment>
<dbReference type="RefSeq" id="WP_034794421.1">
    <property type="nucleotide sequence ID" value="NZ_AWFF01000031.1"/>
</dbReference>
<evidence type="ECO:0000259" key="3">
    <source>
        <dbReference type="Pfam" id="PF14841"/>
    </source>
</evidence>
<proteinExistence type="predicted"/>
<feature type="domain" description="Flagellar motor switch protein FliG middle" evidence="3">
    <location>
        <begin position="97"/>
        <end position="159"/>
    </location>
</feature>
<dbReference type="Pfam" id="PF14841">
    <property type="entry name" value="FliG_M"/>
    <property type="match status" value="1"/>
</dbReference>
<name>A0A062UGV7_9PROT</name>
<sequence length="313" mass="33744">MNALALKQAGPSARPPEGLARSARLMRALGPDAAPVWGELSNEEAHALSVAMDALEDDYGHEAEAVQTYVKAHTHYTPKPAAGSSVWSRLSAMETADLVQLLGGQHPQTIALILSRMDGEPAARVLKVIRTRQAVDIMQRLLHIGPVNPIALKGLETAVTGWLDNSLRPSIASGHERIARIFDQLDSQAEKNLLSALDSAEPGVGDRVRALMFTFDDLAKMDTAGLQTLLSSSDRTVLTLALKGATPETAAAFFRNMTQRAGGLLREEIAMLGPVRRSEVEAARRELVRLARALISQGDIRGGLPEDEDELVE</sequence>